<dbReference type="InterPro" id="IPR029061">
    <property type="entry name" value="THDP-binding"/>
</dbReference>
<evidence type="ECO:0000256" key="4">
    <source>
        <dbReference type="RuleBase" id="RU362132"/>
    </source>
</evidence>
<gene>
    <name evidence="8" type="primary">ilvB</name>
    <name evidence="8" type="ORF">SDENCHOL_11286</name>
</gene>
<dbReference type="InterPro" id="IPR029035">
    <property type="entry name" value="DHS-like_NAD/FAD-binding_dom"/>
</dbReference>
<feature type="domain" description="Thiamine pyrophosphate enzyme central" evidence="5">
    <location>
        <begin position="195"/>
        <end position="328"/>
    </location>
</feature>
<accession>A0A7Z7MV24</accession>
<reference evidence="8" key="1">
    <citation type="submission" date="2017-03" db="EMBL/GenBank/DDBJ databases">
        <authorList>
            <consortium name="AG Boll"/>
        </authorList>
    </citation>
    <scope>NUCLEOTIDE SEQUENCE [LARGE SCALE GENOMIC DNA]</scope>
    <source>
        <strain evidence="8">Chol</strain>
    </source>
</reference>
<dbReference type="InterPro" id="IPR000399">
    <property type="entry name" value="TPP-bd_CS"/>
</dbReference>
<comment type="similarity">
    <text evidence="2 4">Belongs to the TPP enzyme family.</text>
</comment>
<dbReference type="GO" id="GO:0009097">
    <property type="term" value="P:isoleucine biosynthetic process"/>
    <property type="evidence" value="ECO:0007669"/>
    <property type="project" value="TreeGrafter"/>
</dbReference>
<dbReference type="GO" id="GO:0030976">
    <property type="term" value="F:thiamine pyrophosphate binding"/>
    <property type="evidence" value="ECO:0007669"/>
    <property type="project" value="InterPro"/>
</dbReference>
<organism evidence="8 9">
    <name type="scientific">Sterolibacterium denitrificans</name>
    <dbReference type="NCBI Taxonomy" id="157592"/>
    <lineage>
        <taxon>Bacteria</taxon>
        <taxon>Pseudomonadati</taxon>
        <taxon>Pseudomonadota</taxon>
        <taxon>Betaproteobacteria</taxon>
        <taxon>Nitrosomonadales</taxon>
        <taxon>Sterolibacteriaceae</taxon>
        <taxon>Sterolibacterium</taxon>
    </lineage>
</organism>
<dbReference type="Pfam" id="PF00205">
    <property type="entry name" value="TPP_enzyme_M"/>
    <property type="match status" value="1"/>
</dbReference>
<dbReference type="Pfam" id="PF02776">
    <property type="entry name" value="TPP_enzyme_N"/>
    <property type="match status" value="1"/>
</dbReference>
<dbReference type="PANTHER" id="PTHR18968">
    <property type="entry name" value="THIAMINE PYROPHOSPHATE ENZYMES"/>
    <property type="match status" value="1"/>
</dbReference>
<dbReference type="SUPFAM" id="SSF52518">
    <property type="entry name" value="Thiamin diphosphate-binding fold (THDP-binding)"/>
    <property type="match status" value="2"/>
</dbReference>
<dbReference type="Gene3D" id="3.40.50.970">
    <property type="match status" value="2"/>
</dbReference>
<feature type="domain" description="Thiamine pyrophosphate enzyme N-terminal TPP-binding" evidence="7">
    <location>
        <begin position="4"/>
        <end position="122"/>
    </location>
</feature>
<feature type="domain" description="Thiamine pyrophosphate enzyme TPP-binding" evidence="6">
    <location>
        <begin position="395"/>
        <end position="542"/>
    </location>
</feature>
<protein>
    <submittedName>
        <fullName evidence="8">Acetolactate synthase large subunit</fullName>
        <ecNumber evidence="8">2.2.1.6</ecNumber>
    </submittedName>
</protein>
<dbReference type="Gene3D" id="3.40.50.1220">
    <property type="entry name" value="TPP-binding domain"/>
    <property type="match status" value="1"/>
</dbReference>
<dbReference type="EMBL" id="LT837803">
    <property type="protein sequence ID" value="SMB25543.1"/>
    <property type="molecule type" value="Genomic_DNA"/>
</dbReference>
<dbReference type="GO" id="GO:0009099">
    <property type="term" value="P:L-valine biosynthetic process"/>
    <property type="evidence" value="ECO:0007669"/>
    <property type="project" value="TreeGrafter"/>
</dbReference>
<dbReference type="GO" id="GO:0003984">
    <property type="term" value="F:acetolactate synthase activity"/>
    <property type="evidence" value="ECO:0007669"/>
    <property type="project" value="UniProtKB-EC"/>
</dbReference>
<proteinExistence type="inferred from homology"/>
<dbReference type="RefSeq" id="WP_154716486.1">
    <property type="nucleotide sequence ID" value="NZ_LT837803.1"/>
</dbReference>
<dbReference type="Pfam" id="PF02775">
    <property type="entry name" value="TPP_enzyme_C"/>
    <property type="match status" value="1"/>
</dbReference>
<comment type="cofactor">
    <cofactor evidence="1">
        <name>thiamine diphosphate</name>
        <dbReference type="ChEBI" id="CHEBI:58937"/>
    </cofactor>
</comment>
<dbReference type="AlphaFoldDB" id="A0A7Z7MV24"/>
<dbReference type="GO" id="GO:0000287">
    <property type="term" value="F:magnesium ion binding"/>
    <property type="evidence" value="ECO:0007669"/>
    <property type="project" value="InterPro"/>
</dbReference>
<evidence type="ECO:0000256" key="1">
    <source>
        <dbReference type="ARBA" id="ARBA00001964"/>
    </source>
</evidence>
<dbReference type="CDD" id="cd00568">
    <property type="entry name" value="TPP_enzymes"/>
    <property type="match status" value="1"/>
</dbReference>
<dbReference type="InterPro" id="IPR011766">
    <property type="entry name" value="TPP_enzyme_TPP-bd"/>
</dbReference>
<dbReference type="InterPro" id="IPR012001">
    <property type="entry name" value="Thiamin_PyroP_enz_TPP-bd_dom"/>
</dbReference>
<dbReference type="GO" id="GO:0005948">
    <property type="term" value="C:acetolactate synthase complex"/>
    <property type="evidence" value="ECO:0007669"/>
    <property type="project" value="TreeGrafter"/>
</dbReference>
<evidence type="ECO:0000259" key="5">
    <source>
        <dbReference type="Pfam" id="PF00205"/>
    </source>
</evidence>
<keyword evidence="3 4" id="KW-0786">Thiamine pyrophosphate</keyword>
<keyword evidence="9" id="KW-1185">Reference proteome</keyword>
<dbReference type="CDD" id="cd07035">
    <property type="entry name" value="TPP_PYR_POX_like"/>
    <property type="match status" value="1"/>
</dbReference>
<evidence type="ECO:0000259" key="6">
    <source>
        <dbReference type="Pfam" id="PF02775"/>
    </source>
</evidence>
<sequence length="583" mass="62225">MKKTGAWLAVHALEQLGIQWTFGIPGMHTTELYDELAQSATITPLLVTHEGCASFMADAVSRTSPEKGIGVLLLVPAAGLTHAASGIGEARLAGIPMLILSGGIRTDLGKRYQLHEIDQLALAGELTKAAFRVLRHEDVVPTIFEAHRIAISGEPGPVLVELPVNLQLLPGEISELPRREAFAPPPPPAPDIVAIREAADLLRTARKPALYVGWGARHAVGECVALAEMLQMPVATTLQGLAAFPADHPLHAGFGFGASAVPAARNAFKDCDCLLAVGARFAEVATGSYGIEVPQQLIHIDINPAVFDANYPARIKIAADARAALRALGEALRSHGLQAVPASESNTARAIVRDKQAYRAAWLAHDSRGRVNPARFFEALRRQSADDAITVVDDGNHTYLTAELFPIHGGGQLILPTDFNAMGYAVPAAIGARLANPQREVFAIVGDGAFLMTCMELANAAARRMPLVIYVFRDGELAQISQAQELPYNRKPCTQLPPVNLEGVALATGAAYVALPDDARITEAITTARELAAAGRPVIVDVAIDYSKRSAFTLGVLKTNLGRLPFRQRVRMVARAVKRRIGG</sequence>
<keyword evidence="8" id="KW-0808">Transferase</keyword>
<dbReference type="InterPro" id="IPR045229">
    <property type="entry name" value="TPP_enz"/>
</dbReference>
<evidence type="ECO:0000256" key="2">
    <source>
        <dbReference type="ARBA" id="ARBA00007812"/>
    </source>
</evidence>
<dbReference type="GO" id="GO:0050660">
    <property type="term" value="F:flavin adenine dinucleotide binding"/>
    <property type="evidence" value="ECO:0007669"/>
    <property type="project" value="TreeGrafter"/>
</dbReference>
<dbReference type="EC" id="2.2.1.6" evidence="8"/>
<dbReference type="PANTHER" id="PTHR18968:SF13">
    <property type="entry name" value="ACETOLACTATE SYNTHASE CATALYTIC SUBUNIT, MITOCHONDRIAL"/>
    <property type="match status" value="1"/>
</dbReference>
<dbReference type="PROSITE" id="PS00187">
    <property type="entry name" value="TPP_ENZYMES"/>
    <property type="match status" value="1"/>
</dbReference>
<evidence type="ECO:0000259" key="7">
    <source>
        <dbReference type="Pfam" id="PF02776"/>
    </source>
</evidence>
<evidence type="ECO:0000313" key="9">
    <source>
        <dbReference type="Proteomes" id="UP000242886"/>
    </source>
</evidence>
<name>A0A7Z7MV24_9PROT</name>
<dbReference type="InterPro" id="IPR012000">
    <property type="entry name" value="Thiamin_PyroP_enz_cen_dom"/>
</dbReference>
<dbReference type="Proteomes" id="UP000242886">
    <property type="component" value="Chromosome SDENCHOL"/>
</dbReference>
<dbReference type="SUPFAM" id="SSF52467">
    <property type="entry name" value="DHS-like NAD/FAD-binding domain"/>
    <property type="match status" value="1"/>
</dbReference>
<evidence type="ECO:0000256" key="3">
    <source>
        <dbReference type="ARBA" id="ARBA00023052"/>
    </source>
</evidence>
<evidence type="ECO:0000313" key="8">
    <source>
        <dbReference type="EMBL" id="SMB25543.1"/>
    </source>
</evidence>